<proteinExistence type="predicted"/>
<organism evidence="2">
    <name type="scientific">Tanacetum cinerariifolium</name>
    <name type="common">Dalmatian daisy</name>
    <name type="synonym">Chrysanthemum cinerariifolium</name>
    <dbReference type="NCBI Taxonomy" id="118510"/>
    <lineage>
        <taxon>Eukaryota</taxon>
        <taxon>Viridiplantae</taxon>
        <taxon>Streptophyta</taxon>
        <taxon>Embryophyta</taxon>
        <taxon>Tracheophyta</taxon>
        <taxon>Spermatophyta</taxon>
        <taxon>Magnoliopsida</taxon>
        <taxon>eudicotyledons</taxon>
        <taxon>Gunneridae</taxon>
        <taxon>Pentapetalae</taxon>
        <taxon>asterids</taxon>
        <taxon>campanulids</taxon>
        <taxon>Asterales</taxon>
        <taxon>Asteraceae</taxon>
        <taxon>Asteroideae</taxon>
        <taxon>Anthemideae</taxon>
        <taxon>Anthemidinae</taxon>
        <taxon>Tanacetum</taxon>
    </lineage>
</organism>
<protein>
    <recommendedName>
        <fullName evidence="3">Transposase (Putative), gypsy type</fullName>
    </recommendedName>
</protein>
<evidence type="ECO:0000313" key="2">
    <source>
        <dbReference type="EMBL" id="GEY52777.1"/>
    </source>
</evidence>
<dbReference type="AlphaFoldDB" id="A0A699HMB8"/>
<comment type="caution">
    <text evidence="2">The sequence shown here is derived from an EMBL/GenBank/DDBJ whole genome shotgun (WGS) entry which is preliminary data.</text>
</comment>
<sequence length="503" mass="54971">MDLFTFINHADPTKVLIWEREVGEGEVSLLQLTRGRVVPLTGVNDEENANIQGDEDEVPVVVAKKPKVQRKRKTADGASGSSHPPKKLREDHGISGHVGASTGGKSLAAIQELFEQSTLNVEVGVTATAIVPFVTSSVTPIPESGDDGPTDSVFVANLQTQPPYERFVISSDPYHDSSANAANNEVTFVVRSSLPPPPLMTAAIATTYCLDYEQLFAKFNVGVARQACLCAKVRLRSEHNYTEMKKFERRCVRLTVLLKDRDAKVASLKAQLSLKEAEAAEAIQLHALEGQVAALVSATAIKDVELASFNTQIVNLTQELSNFQLSCDKMRIKAASLVSEKDNLISQVSTLEGTCFGLRDEVSDYKLFKEQIEMVQDDQDGLAVCIDHGKAKRGLTEVVAYNPAAEANYVAAVPWLRLQKLTNFNPLLSNLCFPFTVWWIKCLSLFDDMVPLIEPLSAENLIGEASISGVLVLATTTALSTTFVQIVFKKEEMETMPKHTTAS</sequence>
<feature type="compositionally biased region" description="Basic residues" evidence="1">
    <location>
        <begin position="64"/>
        <end position="73"/>
    </location>
</feature>
<gene>
    <name evidence="2" type="ORF">Tci_424751</name>
</gene>
<dbReference type="EMBL" id="BKCJ010186136">
    <property type="protein sequence ID" value="GEY52777.1"/>
    <property type="molecule type" value="Genomic_DNA"/>
</dbReference>
<feature type="region of interest" description="Disordered" evidence="1">
    <location>
        <begin position="64"/>
        <end position="100"/>
    </location>
</feature>
<evidence type="ECO:0000256" key="1">
    <source>
        <dbReference type="SAM" id="MobiDB-lite"/>
    </source>
</evidence>
<evidence type="ECO:0008006" key="3">
    <source>
        <dbReference type="Google" id="ProtNLM"/>
    </source>
</evidence>
<name>A0A699HMB8_TANCI</name>
<reference evidence="2" key="1">
    <citation type="journal article" date="2019" name="Sci. Rep.">
        <title>Draft genome of Tanacetum cinerariifolium, the natural source of mosquito coil.</title>
        <authorList>
            <person name="Yamashiro T."/>
            <person name="Shiraishi A."/>
            <person name="Satake H."/>
            <person name="Nakayama K."/>
        </authorList>
    </citation>
    <scope>NUCLEOTIDE SEQUENCE</scope>
</reference>
<accession>A0A699HMB8</accession>